<dbReference type="EMBL" id="MLCA01000009">
    <property type="protein sequence ID" value="MEE7492296.1"/>
    <property type="molecule type" value="Genomic_DNA"/>
</dbReference>
<proteinExistence type="predicted"/>
<dbReference type="RefSeq" id="WP_331302823.1">
    <property type="nucleotide sequence ID" value="NZ_MLCA01000009.1"/>
</dbReference>
<name>A0ABU7TS63_9HYPH</name>
<protein>
    <recommendedName>
        <fullName evidence="3">ATP-binding protein</fullName>
    </recommendedName>
</protein>
<reference evidence="1 2" key="1">
    <citation type="journal article" date="2012" name="Genet. Mol. Biol.">
        <title>Analysis of 16S rRNA and mxaF genes revealing insights into Methylobacterium niche-specific plant association.</title>
        <authorList>
            <person name="Dourado M.N."/>
            <person name="Andreote F.D."/>
            <person name="Dini-Andreote F."/>
            <person name="Conti R."/>
            <person name="Araujo J.M."/>
            <person name="Araujo W.L."/>
        </authorList>
    </citation>
    <scope>NUCLEOTIDE SEQUENCE [LARGE SCALE GENOMIC DNA]</scope>
    <source>
        <strain evidence="1 2">TC3-10</strain>
    </source>
</reference>
<sequence length="890" mass="98464">MADESNGGHALTGSRFGAFKFASLQKLFGSQRAALVAIVEAVHQVAAESYRGRRGRSETPPGEKDLLSLDQGAYFDRPHHAFVIDGERGSGKTTVLLTLYGYIKAMRFDNALAPAPERADDTIRADLARMDLPPISGEVGNRRVALLLPIVFPETMEPHESAMEAVFAHMDQILVGALEATRIEDERHRRLEELQNWLRRRIGAAWMYSRKIGEQALTNDALTYDEFVVRRAEHNRRSYTRIDTWRSFVDRFLDALGYEVLVLSFDDSDLVPEAADDIMRSIRVYLSHARIVSLMAVELRTLHETLSLFKLTQRSPGLLVGDSTLLRGLVELEKSNIAAQLDKILPTNLRHRLETGPDQLDLIFGGNYGEFCRQAFQRASTVPDGRRGAVSWWLLAGPYAALVSDTARRMVAMHAAATARNHDIDDALLSYAKLNELKPVIGGRLAGVRDAILDGRLRRRELVDRPSYEYHGYAEHVATAVEALLVEFCLDRELALRNLDASAFPELRRWLEGEGRNGARVEAAPRGNQSDHAAPERTLGVAALFPELPLPRNCLYLADLRLLTDTDRTPPSQAAPWVAQLSGQGRSGKDRVRADVEASIQILSSADDGTALEWLVYQFENVRRVSRADDRFVILNRVAMDFAVAPEVLSLVLRAVARGEGRTRDDLVFALRAAEGGSGPRDAAAALPDFLAFADWTRRTALQTWINALKIARRTETLGTLPYEAVADEGPSFVNGPNLIAQSADVLSDSADPRGAALLAWSLGACALPVFDYGFAARNVAAEPEHWDRLLQALRAAGDGLRASTGRERAGQGRRPDRRWLFPDVEATERRIMARDVAQCVAALEDRAETLRKTASNLAERRWPSDPRELAALLLGMTVEAISGAHVVHA</sequence>
<gene>
    <name evidence="1" type="ORF">MOTC310_18170</name>
</gene>
<comment type="caution">
    <text evidence="1">The sequence shown here is derived from an EMBL/GenBank/DDBJ whole genome shotgun (WGS) entry which is preliminary data.</text>
</comment>
<evidence type="ECO:0000313" key="2">
    <source>
        <dbReference type="Proteomes" id="UP001355206"/>
    </source>
</evidence>
<organism evidence="1 2">
    <name type="scientific">Methylobacterium oryzae</name>
    <dbReference type="NCBI Taxonomy" id="334852"/>
    <lineage>
        <taxon>Bacteria</taxon>
        <taxon>Pseudomonadati</taxon>
        <taxon>Pseudomonadota</taxon>
        <taxon>Alphaproteobacteria</taxon>
        <taxon>Hyphomicrobiales</taxon>
        <taxon>Methylobacteriaceae</taxon>
        <taxon>Methylobacterium</taxon>
    </lineage>
</organism>
<accession>A0ABU7TS63</accession>
<dbReference type="Proteomes" id="UP001355206">
    <property type="component" value="Unassembled WGS sequence"/>
</dbReference>
<evidence type="ECO:0008006" key="3">
    <source>
        <dbReference type="Google" id="ProtNLM"/>
    </source>
</evidence>
<keyword evidence="2" id="KW-1185">Reference proteome</keyword>
<evidence type="ECO:0000313" key="1">
    <source>
        <dbReference type="EMBL" id="MEE7492296.1"/>
    </source>
</evidence>